<protein>
    <recommendedName>
        <fullName evidence="4">HNH domain-containing protein</fullName>
    </recommendedName>
</protein>
<reference evidence="2 3" key="1">
    <citation type="submission" date="2019-06" db="EMBL/GenBank/DDBJ databases">
        <title>Draft genome sequence of the filamentous fungus Phialemoniopsis curvata isolated from diesel fuel.</title>
        <authorList>
            <person name="Varaljay V.A."/>
            <person name="Lyon W.J."/>
            <person name="Crouch A.L."/>
            <person name="Drake C.E."/>
            <person name="Hollomon J.M."/>
            <person name="Nadeau L.J."/>
            <person name="Nunn H.S."/>
            <person name="Stevenson B.S."/>
            <person name="Bojanowski C.L."/>
            <person name="Crookes-Goodson W.J."/>
        </authorList>
    </citation>
    <scope>NUCLEOTIDE SEQUENCE [LARGE SCALE GENOMIC DNA]</scope>
    <source>
        <strain evidence="2 3">D216</strain>
    </source>
</reference>
<dbReference type="OrthoDB" id="4850648at2759"/>
<keyword evidence="3" id="KW-1185">Reference proteome</keyword>
<feature type="region of interest" description="Disordered" evidence="1">
    <location>
        <begin position="29"/>
        <end position="71"/>
    </location>
</feature>
<dbReference type="Proteomes" id="UP000319257">
    <property type="component" value="Unassembled WGS sequence"/>
</dbReference>
<comment type="caution">
    <text evidence="2">The sequence shown here is derived from an EMBL/GenBank/DDBJ whole genome shotgun (WGS) entry which is preliminary data.</text>
</comment>
<dbReference type="InParanoid" id="A0A507BF92"/>
<name>A0A507BF92_9PEZI</name>
<evidence type="ECO:0000313" key="2">
    <source>
        <dbReference type="EMBL" id="TPX18153.1"/>
    </source>
</evidence>
<proteinExistence type="predicted"/>
<dbReference type="PANTHER" id="PTHR37827">
    <property type="entry name" value="TUDOR DOMAIN-CONTAINING PROTEIN"/>
    <property type="match status" value="1"/>
</dbReference>
<accession>A0A507BF92</accession>
<feature type="compositionally biased region" description="Basic residues" evidence="1">
    <location>
        <begin position="34"/>
        <end position="48"/>
    </location>
</feature>
<dbReference type="AlphaFoldDB" id="A0A507BF92"/>
<dbReference type="STRING" id="1093900.A0A507BF92"/>
<evidence type="ECO:0008006" key="4">
    <source>
        <dbReference type="Google" id="ProtNLM"/>
    </source>
</evidence>
<organism evidence="2 3">
    <name type="scientific">Thyridium curvatum</name>
    <dbReference type="NCBI Taxonomy" id="1093900"/>
    <lineage>
        <taxon>Eukaryota</taxon>
        <taxon>Fungi</taxon>
        <taxon>Dikarya</taxon>
        <taxon>Ascomycota</taxon>
        <taxon>Pezizomycotina</taxon>
        <taxon>Sordariomycetes</taxon>
        <taxon>Sordariomycetidae</taxon>
        <taxon>Thyridiales</taxon>
        <taxon>Thyridiaceae</taxon>
        <taxon>Thyridium</taxon>
    </lineage>
</organism>
<evidence type="ECO:0000313" key="3">
    <source>
        <dbReference type="Proteomes" id="UP000319257"/>
    </source>
</evidence>
<dbReference type="CDD" id="cd00085">
    <property type="entry name" value="HNHc"/>
    <property type="match status" value="1"/>
</dbReference>
<dbReference type="InterPro" id="IPR003615">
    <property type="entry name" value="HNH_nuc"/>
</dbReference>
<dbReference type="GeneID" id="41970109"/>
<dbReference type="RefSeq" id="XP_030999864.1">
    <property type="nucleotide sequence ID" value="XM_031136876.1"/>
</dbReference>
<gene>
    <name evidence="2" type="ORF">E0L32_002662</name>
</gene>
<dbReference type="PANTHER" id="PTHR37827:SF1">
    <property type="entry name" value="HNH DOMAIN-CONTAINING PROTEIN"/>
    <property type="match status" value="1"/>
</dbReference>
<sequence length="275" mass="30281">MGREGPRDGVRAENYEKFREAFSEILIEQLSSPQKKKKPHRRGSKRSRAPVAAIGGLPPPAAPEAGPADDDDAADLADFIDYVASEAFDDLPADLQDLTHQAWADNADALQTRYDPATLTGARVAEAILPAALDPSVADSLRTYGLADEATRGVDELLASALSAYVARASAAPPAPRSAAGRADACEICGRDWVALTYHHLVPRLVHDKAVRRRWRRADELQSVAWLCGACHAAVHRFAGHEDLARRYYTVELLLEQDEIRRFAAWVGRVRWKKR</sequence>
<evidence type="ECO:0000256" key="1">
    <source>
        <dbReference type="SAM" id="MobiDB-lite"/>
    </source>
</evidence>
<dbReference type="EMBL" id="SKBQ01000011">
    <property type="protein sequence ID" value="TPX18153.1"/>
    <property type="molecule type" value="Genomic_DNA"/>
</dbReference>